<evidence type="ECO:0000313" key="9">
    <source>
        <dbReference type="EMBL" id="OOF99291.1"/>
    </source>
</evidence>
<dbReference type="InterPro" id="IPR045851">
    <property type="entry name" value="AMP-bd_C_sf"/>
</dbReference>
<dbReference type="STRING" id="602072.A0A1R3RXU7"/>
<evidence type="ECO:0000313" key="10">
    <source>
        <dbReference type="Proteomes" id="UP000188318"/>
    </source>
</evidence>
<protein>
    <recommendedName>
        <fullName evidence="8">Carrier domain-containing protein</fullName>
    </recommendedName>
</protein>
<dbReference type="GO" id="GO:0016874">
    <property type="term" value="F:ligase activity"/>
    <property type="evidence" value="ECO:0007669"/>
    <property type="project" value="UniProtKB-KW"/>
</dbReference>
<comment type="pathway">
    <text evidence="1">Secondary metabolite biosynthesis.</text>
</comment>
<dbReference type="EMBL" id="KV907495">
    <property type="protein sequence ID" value="OOF99291.1"/>
    <property type="molecule type" value="Genomic_DNA"/>
</dbReference>
<dbReference type="PROSITE" id="PS00012">
    <property type="entry name" value="PHOSPHOPANTETHEINE"/>
    <property type="match status" value="1"/>
</dbReference>
<dbReference type="InterPro" id="IPR036736">
    <property type="entry name" value="ACP-like_sf"/>
</dbReference>
<dbReference type="Pfam" id="PF00668">
    <property type="entry name" value="Condensation"/>
    <property type="match status" value="6"/>
</dbReference>
<keyword evidence="2" id="KW-0596">Phosphopantetheine</keyword>
<feature type="domain" description="Carrier" evidence="8">
    <location>
        <begin position="1057"/>
        <end position="1133"/>
    </location>
</feature>
<name>A0A1R3RXU7_ASPC5</name>
<evidence type="ECO:0000256" key="1">
    <source>
        <dbReference type="ARBA" id="ARBA00005179"/>
    </source>
</evidence>
<dbReference type="GO" id="GO:0043041">
    <property type="term" value="P:amino acid activation for nonribosomal peptide biosynthetic process"/>
    <property type="evidence" value="ECO:0007669"/>
    <property type="project" value="TreeGrafter"/>
</dbReference>
<dbReference type="Gene3D" id="3.40.50.980">
    <property type="match status" value="4"/>
</dbReference>
<dbReference type="PROSITE" id="PS50075">
    <property type="entry name" value="CARRIER"/>
    <property type="match status" value="3"/>
</dbReference>
<dbReference type="SUPFAM" id="SSF52777">
    <property type="entry name" value="CoA-dependent acyltransferases"/>
    <property type="match status" value="12"/>
</dbReference>
<gene>
    <name evidence="9" type="ORF">ASPCADRAFT_163413</name>
</gene>
<feature type="domain" description="Carrier" evidence="8">
    <location>
        <begin position="4695"/>
        <end position="4768"/>
    </location>
</feature>
<dbReference type="NCBIfam" id="TIGR01733">
    <property type="entry name" value="AA-adenyl-dom"/>
    <property type="match status" value="4"/>
</dbReference>
<evidence type="ECO:0000256" key="7">
    <source>
        <dbReference type="SAM" id="MobiDB-lite"/>
    </source>
</evidence>
<proteinExistence type="inferred from homology"/>
<evidence type="ECO:0000259" key="8">
    <source>
        <dbReference type="PROSITE" id="PS50075"/>
    </source>
</evidence>
<dbReference type="Gene3D" id="3.30.559.30">
    <property type="entry name" value="Nonribosomal peptide synthetase, condensation domain"/>
    <property type="match status" value="6"/>
</dbReference>
<dbReference type="PROSITE" id="PS00455">
    <property type="entry name" value="AMP_BINDING"/>
    <property type="match status" value="3"/>
</dbReference>
<dbReference type="OMA" id="PHQFTIC"/>
<dbReference type="Gene3D" id="3.40.50.12780">
    <property type="entry name" value="N-terminal domain of ligase-like"/>
    <property type="match status" value="2"/>
</dbReference>
<dbReference type="OrthoDB" id="416786at2759"/>
<evidence type="ECO:0000256" key="3">
    <source>
        <dbReference type="ARBA" id="ARBA00022553"/>
    </source>
</evidence>
<dbReference type="CDD" id="cd19534">
    <property type="entry name" value="E_NRPS"/>
    <property type="match status" value="1"/>
</dbReference>
<dbReference type="InterPro" id="IPR009081">
    <property type="entry name" value="PP-bd_ACP"/>
</dbReference>
<dbReference type="Proteomes" id="UP000188318">
    <property type="component" value="Unassembled WGS sequence"/>
</dbReference>
<dbReference type="Gene3D" id="2.30.38.10">
    <property type="entry name" value="Luciferase, Domain 3"/>
    <property type="match status" value="2"/>
</dbReference>
<dbReference type="CDD" id="cd19545">
    <property type="entry name" value="FUM14_C_NRPS-like"/>
    <property type="match status" value="2"/>
</dbReference>
<dbReference type="FunFam" id="3.40.50.12780:FF:000014">
    <property type="entry name" value="Nonribosomal peptide synthetase 1"/>
    <property type="match status" value="1"/>
</dbReference>
<feature type="domain" description="Carrier" evidence="8">
    <location>
        <begin position="2583"/>
        <end position="2659"/>
    </location>
</feature>
<dbReference type="GO" id="GO:1904091">
    <property type="term" value="F:non-ribosomal peptide synthetase activity"/>
    <property type="evidence" value="ECO:0007669"/>
    <property type="project" value="UniProtKB-ARBA"/>
</dbReference>
<dbReference type="CDD" id="cd05918">
    <property type="entry name" value="A_NRPS_SidN3_like"/>
    <property type="match status" value="4"/>
</dbReference>
<dbReference type="PANTHER" id="PTHR45527:SF16">
    <property type="entry name" value="NONRIBOSOMAL PEPTIDE SYNTHASE ATNA-RELATED"/>
    <property type="match status" value="1"/>
</dbReference>
<sequence>MSPQPGILYDAPEVQQKYALKTGDGHLNAVAAVQRDGQRTKIPPTLDSADKRQNIYISVKETIPSPTSPTETIDPLREEVANLCNTSPGEIEEIYACTPLQEAMMALTVKSPTAYTMMHEYRLPAGTDPTQLQEACYQAAQANPALRTRIATTRSHGCVQAVLRGNVAWRVCSEDDESLPVEMQPVAWRMGGQLAYFTLNLTRHVLRVCLHHSISDAWSIALLLRQVEAAYRGEELVLRPFRPLVEYIEATRDRAEAFWKTELEDAHLASMATYPPLPSPGYTADPSESVCRTFPIQSMTSGGFPINTKLRLAWAVLQSLYTGSEDILFGAINVGRSVPVPGVEDMVGPAITSVPVRIQLCTGWTIAKSLQMVQEQWARSMELEHVGLQNLLHMGPGPEAACRFQTLMSVEPGTGTQLPGLFMPYDASQRAQELYPLVLQCRPSDTTVEVEALVDPSVVSVRQAERLLGQLGYIYEQIENDPAMAIADIDPISRQDRAELICRNLSHGPAAPPPCVHDLISQRARSQPHAAAISAWDGDLSYQELDNMSAALAGRLSPFHIRPGVFVPVLVTKSKWVPVAMLAVLKAGGAFVLFDRSYPLQRLQQMGRVLNAPVGLTSEAQADVAAQLGLPNLLTVDRPAGDPDDKPDSPRLDRGPPPPVSPQDPMYVTFTSGSTGAPKGVIVNHAGYASSALAHGEPYHFTPASRVLQFASPAFDSCIIEHLSSLIMGSCVCIPTASDCLSDPAEAINRFRVTVACLTPSVSRILAPDRLPGLQVLAFVGEAVLASDIARWRSYVQVRNAYGPAECSAVFSVQPQLQEHDPTNIGFPTGSVGWVVHPQDQETLMPLGCPGELVIEGPTVGPGYLSNPDQTSRAYVAPPTWRQTFDAPTAGALYKTGDLVECTGDGSFRYLGRKDTQVKLHGQRLELSEVEHHVCQSFPEAKQAVVEMLQSSPTQDDPRPKNLLTAFVCVPEPASFRDPKSLFLPATDRFRAACATAEARLTEVLPAFMVPRVFLPVESVPLTPSGKTNRRLIREQAATLSWATMQNYRAAAGRQQRPSNACEEELRQIWAQSLNRPVDQISTSVSFFRLGGDSVSAMQAANNCRMAGWSVTVGDIFRYPTISKLAQRMQEIGRPQHLAPTFQEDPTDKPFKLSPIQQMLFDYDPRGNSRFTQHFLLEITQPTSSSKVKEAIQAIVARHSMLRARFRRSKDGQWDQVISSNTDGSVLFSERFLSSLDDQEALRRMLDDSQASLDIQLGPLLAVDLFTTETQNQYLGIMAHHLVIDLVSWRVVLQDLEDILTTGRPLQSPSIPFQQWCQLQQSYSQESLDPTKALPSEIPCPPRDYWGLGDTQSTWGDVMQESIRISQDATQALLGLANDAFHTRPVEVIQTAVLHSFVNVFDDRQAPAIFNEGHGREPWDASIDISRTVGWFTTLAPLFVDARKGQEITEMLLLTKSGRRAIPSNGWEYFASRYLHPDGPSYCKGHAPMEILFNYTGLFQQLERQDALLQLAALPDHDILPLPPDLPRFAVIDVSATVANGSFNLTFMYPRRMRNQDRVHQWVQTCQSTLEAFPQQLQNHCHVTAADFGLLSVDDEELQMIVQDVVTRTRAGVSEIEDIYPCSPVQLDIWLSQLKAPGRYWSRLQWLIEATDKDRAQVDINKVKEAWQQVVGRHPILRTILIEDGARQGKPVQVVLRTVVPDIEVIAAHDLRKDDNTSRQNRLTQDGRPLHQLSLVPSADGSVSCQLIIHHVLMDGGTGDLLIDELHQAYDGLLDGRPATSYSAYIGYLQQRGDLADTYWMNYLSGASSCLFPSLQATEHGDKQVAPHIASFTFPNGDQLRSYCHDRDFTVSSLFQLAWGLVLRIYTGSDAVVFGCLSSGRDIPLQQVREIAGPLISILVCHLTLGDNVELLAALRDNQVAYANGVDNQHYSMAEVMHSLDLSGQPLFNTAMSLQNEVPDQARGESSDIVIKDDGGSDSTEYDIAVNVTINTPSIDGNLTYYSDIISDAQAELIADTFQFIVMQLIDPAKTHIGHLDLLGPKNKDLIFGWNRDLPDPVAGCVHETIHKYSLEHPQAPAVAAWDNSLTYGELDRISSCWAQHLIYRGVGPGTFVPVYFDRSSWIIVAALAILKAGGAFILLDQAHPKERLKDMVQNDFSCPIILTSAKHAAAAAFIAPNPIVMEDMQREPAPGAVPLVAVHPSHAGYAIFTSGSTGRPKGCVIEHKSFYSAIEAQRKAFEINERSRVLHFASYAFDVCIVEIFVTLLAGGCICIPTENGRQRVEDTIQQFQITWAILVTSIARTLDPRRVYPLQTLVLAGEKMSRHDVRRWAPHVRLMNGYGPAECSMISTSQSRADILLSDPANIGWPVGGGVWVMNPAKPHHPLPVGAIGELLVDGPIVGRGYMNRPEQTAAAFLSYPKWMKAMRGKGDNALYKTGDLVRQLPDGSVRYIGRRDRQVKLRGQRIELAEVEYHVQRCFPGGSLDVFVDVVVPEASKTTYLVASVATQKYGDDEALERNVELTKGRLVKEIPVFFIPNAFFPLPEIPRLVNGKVDRQRIQQLASEALVSQMSQPINNHLEWNPGSLTPSEQTMQSLWAEVLQCSTKTIGPDDNFFLLGGDSIAAMRLTSVAGARGLKLAVPQVFLHPQMRDLAQALSCNEEQPPAGAPTKPSTLPEPLAFLPSEKHSEARSQAMAQCNIPGSQIEDIYPCTPWQATILGLIAAAQMAQHRLRLAPHIDVDRLKAAWQTVVANEPILRTRMIDVAGLGYLQVVTKHDGISWSVSSSTKRSAPHGENWFGRPLLSFELYSPGRDRPVDLVISVHHALIDPHSLSLTLAKVQSAYDGSPVEPSLSLRDLVTYIASQKETALEYWREDLRNVDVEPFPSVPSKHAKGQTIKKMQSVVDMKQLEATIDVSMAIRLAWGLVQSQYQGTTDVAFGFRSNGRKANVDGIKSMVAPTTTIVPFRMSINHDATVANALSELEEVKTNLAKFEQVPLSEIAALSPEAEQASSFQTLLTVESDKDKVGTRLELATHRAPEDSLQVCALQIVASVEGRNIIIKAAFNDSAVSEWQMRHVMDQFNHMLKQVLFQPKCLIRHITTVNPNDLLEMQRWNPEIPRKESGSVADVIYEQSIERPFAPAVCAWDGDFSYEELDVEAGKLAGVLRHHGVGPETFVPICMEPSRWVVVAILAVLKARAAILLLDLSHPLARLQTICSNVEAPVVIAAGSTKLTAQSLARTVISFDGSFAANTAPEADTDLCEGKSHHPLYVVFTSGSTGKPKGVIIENGSFLTMAEAFMHKTGFGPHSRMLQLSSYAFDVSMLEFMAPLIAGACICIPSTAERKDGVAESVQNLQPSHMVVTPARLRALTPEEMNPVHTVMLIGETVRGSDIEDWSKTMRVINMYGPAECTVLFTMQRAVSAARAANIGTPVAGAAWISHQQDPEQPVPIGAVGELLLQGPLVGRGYHNSPEQTGAAFIPCPQWIQNLSSGGYSTVHSVYRTGDLVRYEADGSFHFVGRRDFQVKLRSQRFELGEVEVQVQQALPGRFSDVIALIVTPSAAVETQCLVVFLVPKEAGLNSRVSPSPLPSLPVVSWGNLVEEIALTSQRLKEALPSYMLPSAFVPLEYLPQTSGGKTDRHALQQAMAAITRQQMDTFAPKIAEENAAHTGIKEARGFRVPIVADRNVEAVYPCTPAQRGILLSQLENPDIYCPHFIWRVRAPSGAAVDIDRLQDAWRQVVARHPALRAAFRPVPSGNGQFEQTLLRKVEPPLTIFKGEYESSGLKPPPIIANVSRTVTLQDGVSVQHHMTMCASVAGYVFCRLDINHAIIDTISTSLIERDLCQAYDLCLPTGAPNGAYQGYLEFVDQQPMEPAQKYWQSYLQGYKPCHLPLKGSRDAHARAGTLKNFEVFFEASGAKVRSFCDETDWTPSSVIYLAWALTLKAFTGANDVCFGTFSSGRMVPVLGMNEAVGQFSNLSVCRVRFTSDETLDEAALRLLEEYYHILSYQSFPLASIAKSAELAIEDVASTAINVHYVPDAEPEDQCSVRVESLHAHDPATHDLTCYIALQPHGQIKLLMNYQPSRVSPALVAQLSEYFELAISRIVRNPQARVNDLELFTDHDAQRLRKWNLPCAEAPAITVPHIIAQQAKQHPHHVAVSGWDGGFTYEELEQVSTRVAHILSHRANIGGHPIPICFEKSKWTIVAILGIMKAGGTVVPLDPNEPMERLQDIARRIRPPLIVSSVMQAPLSGILAKEVIQINDNVVLEGNANSNPGWSLPAVDPDQAAYIMFTSGTSGAPKGVKVSHRSYATAAAGHIRSFGLTTESRVLQLASYAFDVSMMDILTTLIAGATIAVISESQRNQMMITGTSPVSVSHMFLTPSQLSPLDPSQPSWVHTIVLLGEPMSDSHLRTWGKSCRLLNGYGPTECAVISTVSHPLEATDDARNIGWGTGVNCWIVDQNDANKLVPVGASGELLLHGPSVGQGYLDQADKTAKAFIQPPRWLQDLYPDQVANGNVYKTGDIVRYEITDGSLRFEGRKDRQIKVNGQRVELEEIEHHVRQCVTGSREVVAEQAMVPSHGVLDSSAIGALNVVSRLVACIWDGAEEMMHGANAEVVTQPILRNQTHEFQSHISAALGKLRRRLPGYMVPDLFVPLAQIPRTTSGKTDRAKLRECIQGISSQEWRAYTEMQRRKQPVKGERAVKFHTILTSLLNIPGEEVGADDSFLHFGGDSILAMKIAARARTEGLEIQSGDILRHPTIREWAQIAYPVGKPSYDCTDHDSYSLVSDTVRAAALASHAGQAGSLTPDDVVDILPTVEFQAFHIKNTTLVHMAEIFRTPVDLTRLQRACAEVVAHYSMLRSIFVPVEGHIYQVILRSVQPKIQQVQCENLEAYIAQATQARPAPMSIQQQSSVHFTVITSRNQADWAFMISLSHGQCDGSSLPVLWQSIADAYNGHELLHTTDFRDVVYQRVSENHSPALSFWREYLSGAPPPGIEVVSRSNTQGNDQHTAVSREIGRFALPADVTMATLVHSSLAWILCQHANRRDIILTQIVHGREGSLPDMDKVIGPCATHLPMRVRTDPQWTVGDLLHHVQRQRLETAPYDHLSFGDIVRQCTQWPEDTTYGCIVNHQVVASSGGVDLAGTRSASRTYWSTGRSDNAELLTGQMAVTSIERDTGVELCITAVGGVMDEAMAERLVGQVAEAMRLFVQFPEGCLSDLAAHGSAAKNQPACISQRPFASFPN</sequence>
<dbReference type="GO" id="GO:0044550">
    <property type="term" value="P:secondary metabolite biosynthetic process"/>
    <property type="evidence" value="ECO:0007669"/>
    <property type="project" value="TreeGrafter"/>
</dbReference>
<dbReference type="InterPro" id="IPR023213">
    <property type="entry name" value="CAT-like_dom_sf"/>
</dbReference>
<dbReference type="CDD" id="cd19542">
    <property type="entry name" value="CT_NRPS-like"/>
    <property type="match status" value="2"/>
</dbReference>
<dbReference type="InterPro" id="IPR010071">
    <property type="entry name" value="AA_adenyl_dom"/>
</dbReference>
<dbReference type="Pfam" id="PF00501">
    <property type="entry name" value="AMP-binding"/>
    <property type="match status" value="4"/>
</dbReference>
<accession>A0A1R3RXU7</accession>
<dbReference type="GO" id="GO:0031177">
    <property type="term" value="F:phosphopantetheine binding"/>
    <property type="evidence" value="ECO:0007669"/>
    <property type="project" value="InterPro"/>
</dbReference>
<keyword evidence="5" id="KW-0677">Repeat</keyword>
<dbReference type="PANTHER" id="PTHR45527">
    <property type="entry name" value="NONRIBOSOMAL PEPTIDE SYNTHETASE"/>
    <property type="match status" value="1"/>
</dbReference>
<dbReference type="InterPro" id="IPR020806">
    <property type="entry name" value="PKS_PP-bd"/>
</dbReference>
<evidence type="ECO:0000256" key="6">
    <source>
        <dbReference type="ARBA" id="ARBA00029454"/>
    </source>
</evidence>
<feature type="compositionally biased region" description="Basic and acidic residues" evidence="7">
    <location>
        <begin position="639"/>
        <end position="654"/>
    </location>
</feature>
<reference evidence="10" key="1">
    <citation type="journal article" date="2017" name="Genome Biol.">
        <title>Comparative genomics reveals high biological diversity and specific adaptations in the industrially and medically important fungal genus Aspergillus.</title>
        <authorList>
            <person name="de Vries R.P."/>
            <person name="Riley R."/>
            <person name="Wiebenga A."/>
            <person name="Aguilar-Osorio G."/>
            <person name="Amillis S."/>
            <person name="Uchima C.A."/>
            <person name="Anderluh G."/>
            <person name="Asadollahi M."/>
            <person name="Askin M."/>
            <person name="Barry K."/>
            <person name="Battaglia E."/>
            <person name="Bayram O."/>
            <person name="Benocci T."/>
            <person name="Braus-Stromeyer S.A."/>
            <person name="Caldana C."/>
            <person name="Canovas D."/>
            <person name="Cerqueira G.C."/>
            <person name="Chen F."/>
            <person name="Chen W."/>
            <person name="Choi C."/>
            <person name="Clum A."/>
            <person name="Dos Santos R.A."/>
            <person name="Damasio A.R."/>
            <person name="Diallinas G."/>
            <person name="Emri T."/>
            <person name="Fekete E."/>
            <person name="Flipphi M."/>
            <person name="Freyberg S."/>
            <person name="Gallo A."/>
            <person name="Gournas C."/>
            <person name="Habgood R."/>
            <person name="Hainaut M."/>
            <person name="Harispe M.L."/>
            <person name="Henrissat B."/>
            <person name="Hilden K.S."/>
            <person name="Hope R."/>
            <person name="Hossain A."/>
            <person name="Karabika E."/>
            <person name="Karaffa L."/>
            <person name="Karanyi Z."/>
            <person name="Krasevec N."/>
            <person name="Kuo A."/>
            <person name="Kusch H."/>
            <person name="LaButti K."/>
            <person name="Lagendijk E.L."/>
            <person name="Lapidus A."/>
            <person name="Levasseur A."/>
            <person name="Lindquist E."/>
            <person name="Lipzen A."/>
            <person name="Logrieco A.F."/>
            <person name="MacCabe A."/>
            <person name="Maekelae M.R."/>
            <person name="Malavazi I."/>
            <person name="Melin P."/>
            <person name="Meyer V."/>
            <person name="Mielnichuk N."/>
            <person name="Miskei M."/>
            <person name="Molnar A.P."/>
            <person name="Mule G."/>
            <person name="Ngan C.Y."/>
            <person name="Orejas M."/>
            <person name="Orosz E."/>
            <person name="Ouedraogo J.P."/>
            <person name="Overkamp K.M."/>
            <person name="Park H.-S."/>
            <person name="Perrone G."/>
            <person name="Piumi F."/>
            <person name="Punt P.J."/>
            <person name="Ram A.F."/>
            <person name="Ramon A."/>
            <person name="Rauscher S."/>
            <person name="Record E."/>
            <person name="Riano-Pachon D.M."/>
            <person name="Robert V."/>
            <person name="Roehrig J."/>
            <person name="Ruller R."/>
            <person name="Salamov A."/>
            <person name="Salih N.S."/>
            <person name="Samson R.A."/>
            <person name="Sandor E."/>
            <person name="Sanguinetti M."/>
            <person name="Schuetze T."/>
            <person name="Sepcic K."/>
            <person name="Shelest E."/>
            <person name="Sherlock G."/>
            <person name="Sophianopoulou V."/>
            <person name="Squina F.M."/>
            <person name="Sun H."/>
            <person name="Susca A."/>
            <person name="Todd R.B."/>
            <person name="Tsang A."/>
            <person name="Unkles S.E."/>
            <person name="van de Wiele N."/>
            <person name="van Rossen-Uffink D."/>
            <person name="Oliveira J.V."/>
            <person name="Vesth T.C."/>
            <person name="Visser J."/>
            <person name="Yu J.-H."/>
            <person name="Zhou M."/>
            <person name="Andersen M.R."/>
            <person name="Archer D.B."/>
            <person name="Baker S.E."/>
            <person name="Benoit I."/>
            <person name="Brakhage A.A."/>
            <person name="Braus G.H."/>
            <person name="Fischer R."/>
            <person name="Frisvad J.C."/>
            <person name="Goldman G.H."/>
            <person name="Houbraken J."/>
            <person name="Oakley B."/>
            <person name="Pocsi I."/>
            <person name="Scazzocchio C."/>
            <person name="Seiboth B."/>
            <person name="vanKuyk P.A."/>
            <person name="Wortman J."/>
            <person name="Dyer P.S."/>
            <person name="Grigoriev I.V."/>
        </authorList>
    </citation>
    <scope>NUCLEOTIDE SEQUENCE [LARGE SCALE GENOMIC DNA]</scope>
    <source>
        <strain evidence="10">ITEM 5010</strain>
    </source>
</reference>
<dbReference type="InterPro" id="IPR000873">
    <property type="entry name" value="AMP-dep_synth/lig_dom"/>
</dbReference>
<dbReference type="Gene3D" id="3.30.559.10">
    <property type="entry name" value="Chloramphenicol acetyltransferase-like domain"/>
    <property type="match status" value="6"/>
</dbReference>
<dbReference type="NCBIfam" id="NF003417">
    <property type="entry name" value="PRK04813.1"/>
    <property type="match status" value="4"/>
</dbReference>
<dbReference type="Gene3D" id="1.10.1200.10">
    <property type="entry name" value="ACP-like"/>
    <property type="match status" value="3"/>
</dbReference>
<dbReference type="InterPro" id="IPR006162">
    <property type="entry name" value="Ppantetheine_attach_site"/>
</dbReference>
<dbReference type="FunFam" id="3.30.559.30:FF:000002">
    <property type="entry name" value="Nonribosomal peptide synthase Pes1"/>
    <property type="match status" value="1"/>
</dbReference>
<dbReference type="Gene3D" id="3.30.300.30">
    <property type="match status" value="4"/>
</dbReference>
<keyword evidence="4" id="KW-0436">Ligase</keyword>
<dbReference type="InterPro" id="IPR042099">
    <property type="entry name" value="ANL_N_sf"/>
</dbReference>
<dbReference type="InterPro" id="IPR001242">
    <property type="entry name" value="Condensation_dom"/>
</dbReference>
<dbReference type="SUPFAM" id="SSF56801">
    <property type="entry name" value="Acetyl-CoA synthetase-like"/>
    <property type="match status" value="4"/>
</dbReference>
<dbReference type="SMART" id="SM00823">
    <property type="entry name" value="PKS_PP"/>
    <property type="match status" value="3"/>
</dbReference>
<dbReference type="Pfam" id="PF00550">
    <property type="entry name" value="PP-binding"/>
    <property type="match status" value="3"/>
</dbReference>
<dbReference type="FunFam" id="3.30.559.10:FF:000016">
    <property type="entry name" value="Nonribosomal peptide synthase Pes1"/>
    <property type="match status" value="1"/>
</dbReference>
<comment type="similarity">
    <text evidence="6">Belongs to the NRP synthetase family.</text>
</comment>
<dbReference type="VEuPathDB" id="FungiDB:ASPCADRAFT_163413"/>
<feature type="region of interest" description="Disordered" evidence="7">
    <location>
        <begin position="634"/>
        <end position="665"/>
    </location>
</feature>
<keyword evidence="10" id="KW-1185">Reference proteome</keyword>
<evidence type="ECO:0000256" key="2">
    <source>
        <dbReference type="ARBA" id="ARBA00022450"/>
    </source>
</evidence>
<evidence type="ECO:0000256" key="5">
    <source>
        <dbReference type="ARBA" id="ARBA00022737"/>
    </source>
</evidence>
<dbReference type="SUPFAM" id="SSF47336">
    <property type="entry name" value="ACP-like"/>
    <property type="match status" value="3"/>
</dbReference>
<dbReference type="FunFam" id="1.10.1200.10:FF:000005">
    <property type="entry name" value="Nonribosomal peptide synthetase 1"/>
    <property type="match status" value="1"/>
</dbReference>
<dbReference type="GO" id="GO:0005737">
    <property type="term" value="C:cytoplasm"/>
    <property type="evidence" value="ECO:0007669"/>
    <property type="project" value="TreeGrafter"/>
</dbReference>
<evidence type="ECO:0000256" key="4">
    <source>
        <dbReference type="ARBA" id="ARBA00022598"/>
    </source>
</evidence>
<dbReference type="InterPro" id="IPR020845">
    <property type="entry name" value="AMP-binding_CS"/>
</dbReference>
<dbReference type="FunFam" id="3.30.300.30:FF:000015">
    <property type="entry name" value="Nonribosomal peptide synthase SidD"/>
    <property type="match status" value="4"/>
</dbReference>
<keyword evidence="3" id="KW-0597">Phosphoprotein</keyword>
<organism evidence="9 10">
    <name type="scientific">Aspergillus carbonarius (strain ITEM 5010)</name>
    <dbReference type="NCBI Taxonomy" id="602072"/>
    <lineage>
        <taxon>Eukaryota</taxon>
        <taxon>Fungi</taxon>
        <taxon>Dikarya</taxon>
        <taxon>Ascomycota</taxon>
        <taxon>Pezizomycotina</taxon>
        <taxon>Eurotiomycetes</taxon>
        <taxon>Eurotiomycetidae</taxon>
        <taxon>Eurotiales</taxon>
        <taxon>Aspergillaceae</taxon>
        <taxon>Aspergillus</taxon>
        <taxon>Aspergillus subgen. Circumdati</taxon>
    </lineage>
</organism>